<sequence length="425" mass="44204">MFRSLKVRNFRLFATGQILSVTGTWMMVTAQDWLVLGLTDDSGLALGLVTAAQFGPMLLFTLYGGTLADRHDKRMLLTVCNTASAAGALGLTLLVSLGAVQLWHVFAFALFLGVVNSLEVPTRMSFVGELVGGDLLPNASALSAAYFNLARVAGPALAGLVISVFGVGPVMAFNAASYTAVLLCLRLMRTAEMRAPVARRRGGIRDGLRHVRERPDLAAPLLLVLVVSLFALNFQLTLPLLAKDVFDTDARSFGLLTAAFSFGSLCAALATATRTGRPSGRTVVVSAAALGVLETVAGFSPSFLAGMLLLAATGCASVYFGQAANHRVQLGAEPGYRGRVLAVYTLIMQGSTPVGALLTGWVISGHGVRVSLWLGGAVALLAAVAAAALERARTRGVRESSRPAGSGTPAADRRAASDPASGRSS</sequence>
<dbReference type="PANTHER" id="PTHR23513:SF11">
    <property type="entry name" value="STAPHYLOFERRIN A TRANSPORTER"/>
    <property type="match status" value="1"/>
</dbReference>
<reference evidence="10" key="1">
    <citation type="submission" date="2014-07" db="EMBL/GenBank/DDBJ databases">
        <title>Genome sequencing of plant-pathogenic Streptomyces species.</title>
        <authorList>
            <person name="Harrison J."/>
            <person name="Sapp M."/>
            <person name="Thwaites R."/>
            <person name="Studholme D.J."/>
        </authorList>
    </citation>
    <scope>NUCLEOTIDE SEQUENCE [LARGE SCALE GENOMIC DNA]</scope>
    <source>
        <strain evidence="10">NCPPB 4445</strain>
    </source>
</reference>
<feature type="transmembrane region" description="Helical" evidence="8">
    <location>
        <begin position="341"/>
        <end position="364"/>
    </location>
</feature>
<accession>A0A0L0JWP9</accession>
<keyword evidence="4 8" id="KW-0812">Transmembrane</keyword>
<gene>
    <name evidence="9" type="ORF">IQ63_29905</name>
</gene>
<evidence type="ECO:0000256" key="7">
    <source>
        <dbReference type="SAM" id="MobiDB-lite"/>
    </source>
</evidence>
<feature type="transmembrane region" description="Helical" evidence="8">
    <location>
        <begin position="156"/>
        <end position="185"/>
    </location>
</feature>
<dbReference type="InterPro" id="IPR036259">
    <property type="entry name" value="MFS_trans_sf"/>
</dbReference>
<feature type="transmembrane region" description="Helical" evidence="8">
    <location>
        <begin position="12"/>
        <end position="30"/>
    </location>
</feature>
<feature type="transmembrane region" description="Helical" evidence="8">
    <location>
        <begin position="253"/>
        <end position="272"/>
    </location>
</feature>
<comment type="caution">
    <text evidence="9">The sequence shown here is derived from an EMBL/GenBank/DDBJ whole genome shotgun (WGS) entry which is preliminary data.</text>
</comment>
<dbReference type="EMBL" id="JPPY01000169">
    <property type="protein sequence ID" value="KND29964.1"/>
    <property type="molecule type" value="Genomic_DNA"/>
</dbReference>
<evidence type="ECO:0000256" key="4">
    <source>
        <dbReference type="ARBA" id="ARBA00022692"/>
    </source>
</evidence>
<dbReference type="InterPro" id="IPR010290">
    <property type="entry name" value="TM_effector"/>
</dbReference>
<dbReference type="SUPFAM" id="SSF103473">
    <property type="entry name" value="MFS general substrate transporter"/>
    <property type="match status" value="1"/>
</dbReference>
<keyword evidence="3" id="KW-1003">Cell membrane</keyword>
<dbReference type="Gene3D" id="1.20.1250.20">
    <property type="entry name" value="MFS general substrate transporter like domains"/>
    <property type="match status" value="1"/>
</dbReference>
<proteinExistence type="predicted"/>
<feature type="transmembrane region" description="Helical" evidence="8">
    <location>
        <begin position="217"/>
        <end position="241"/>
    </location>
</feature>
<feature type="transmembrane region" description="Helical" evidence="8">
    <location>
        <begin position="279"/>
        <end position="297"/>
    </location>
</feature>
<evidence type="ECO:0000256" key="1">
    <source>
        <dbReference type="ARBA" id="ARBA00004651"/>
    </source>
</evidence>
<keyword evidence="5 8" id="KW-1133">Transmembrane helix</keyword>
<feature type="transmembrane region" description="Helical" evidence="8">
    <location>
        <begin position="303"/>
        <end position="320"/>
    </location>
</feature>
<evidence type="ECO:0000313" key="9">
    <source>
        <dbReference type="EMBL" id="KND29964.1"/>
    </source>
</evidence>
<dbReference type="Proteomes" id="UP000037151">
    <property type="component" value="Unassembled WGS sequence"/>
</dbReference>
<dbReference type="Pfam" id="PF05977">
    <property type="entry name" value="MFS_3"/>
    <property type="match status" value="1"/>
</dbReference>
<dbReference type="GO" id="GO:0005886">
    <property type="term" value="C:plasma membrane"/>
    <property type="evidence" value="ECO:0007669"/>
    <property type="project" value="UniProtKB-SubCell"/>
</dbReference>
<name>A0A0L0JWP9_9ACTN</name>
<evidence type="ECO:0000256" key="3">
    <source>
        <dbReference type="ARBA" id="ARBA00022475"/>
    </source>
</evidence>
<feature type="transmembrane region" description="Helical" evidence="8">
    <location>
        <begin position="370"/>
        <end position="389"/>
    </location>
</feature>
<dbReference type="OrthoDB" id="9775268at2"/>
<dbReference type="PATRIC" id="fig|42234.21.peg.6163"/>
<dbReference type="CDD" id="cd06173">
    <property type="entry name" value="MFS_MefA_like"/>
    <property type="match status" value="1"/>
</dbReference>
<evidence type="ECO:0000256" key="2">
    <source>
        <dbReference type="ARBA" id="ARBA00022448"/>
    </source>
</evidence>
<evidence type="ECO:0000256" key="5">
    <source>
        <dbReference type="ARBA" id="ARBA00022989"/>
    </source>
</evidence>
<evidence type="ECO:0000256" key="6">
    <source>
        <dbReference type="ARBA" id="ARBA00023136"/>
    </source>
</evidence>
<dbReference type="PANTHER" id="PTHR23513">
    <property type="entry name" value="INTEGRAL MEMBRANE EFFLUX PROTEIN-RELATED"/>
    <property type="match status" value="1"/>
</dbReference>
<comment type="subcellular location">
    <subcellularLocation>
        <location evidence="1">Cell membrane</location>
        <topology evidence="1">Multi-pass membrane protein</topology>
    </subcellularLocation>
</comment>
<evidence type="ECO:0000256" key="8">
    <source>
        <dbReference type="SAM" id="Phobius"/>
    </source>
</evidence>
<organism evidence="9 10">
    <name type="scientific">Streptomyces acidiscabies</name>
    <dbReference type="NCBI Taxonomy" id="42234"/>
    <lineage>
        <taxon>Bacteria</taxon>
        <taxon>Bacillati</taxon>
        <taxon>Actinomycetota</taxon>
        <taxon>Actinomycetes</taxon>
        <taxon>Kitasatosporales</taxon>
        <taxon>Streptomycetaceae</taxon>
        <taxon>Streptomyces</taxon>
    </lineage>
</organism>
<feature type="transmembrane region" description="Helical" evidence="8">
    <location>
        <begin position="42"/>
        <end position="63"/>
    </location>
</feature>
<protein>
    <submittedName>
        <fullName evidence="9">MFS transporter</fullName>
    </submittedName>
</protein>
<dbReference type="AlphaFoldDB" id="A0A0L0JWP9"/>
<dbReference type="RefSeq" id="WP_050373387.1">
    <property type="nucleotide sequence ID" value="NZ_KQ257829.1"/>
</dbReference>
<keyword evidence="2" id="KW-0813">Transport</keyword>
<feature type="region of interest" description="Disordered" evidence="7">
    <location>
        <begin position="395"/>
        <end position="425"/>
    </location>
</feature>
<keyword evidence="6 8" id="KW-0472">Membrane</keyword>
<evidence type="ECO:0000313" key="10">
    <source>
        <dbReference type="Proteomes" id="UP000037151"/>
    </source>
</evidence>